<dbReference type="KEGG" id="mcn:Mcup_1475"/>
<protein>
    <submittedName>
        <fullName evidence="1">Uncharacterized protein</fullName>
    </submittedName>
</protein>
<sequence>MKIDIIEVEAPCNSECLEGTEFRSLLSDETFRSRLEVIDSLVSLIKEQVSVLRREVKERITGQGVNIDSLTYAIYRLVEYGGNTSLGEKVTFDNRVIAEGPFNFLVNVNGQIDRIIKDPDIRSICDEIRYLIEALWEHFNKNMVRD</sequence>
<evidence type="ECO:0000313" key="2">
    <source>
        <dbReference type="Proteomes" id="UP000007812"/>
    </source>
</evidence>
<dbReference type="Proteomes" id="UP000007812">
    <property type="component" value="Chromosome"/>
</dbReference>
<dbReference type="EMBL" id="CP002656">
    <property type="protein sequence ID" value="AEB95578.1"/>
    <property type="molecule type" value="Genomic_DNA"/>
</dbReference>
<keyword evidence="2" id="KW-1185">Reference proteome</keyword>
<evidence type="ECO:0000313" key="1">
    <source>
        <dbReference type="EMBL" id="AEB95578.1"/>
    </source>
</evidence>
<dbReference type="PATRIC" id="fig|1006006.8.peg.1471"/>
<gene>
    <name evidence="1" type="ordered locus">Mcup_1475</name>
</gene>
<dbReference type="STRING" id="1006006.Mcup_1475"/>
<name>F4FZ08_METCR</name>
<accession>F4FZ08</accession>
<reference evidence="1 2" key="1">
    <citation type="journal article" date="2011" name="J. Bacteriol.">
        <title>Complete genome sequence of Metallosphaera cuprina, a metal sulfide-oxidizing archaeon from a hot spring.</title>
        <authorList>
            <person name="Liu L.J."/>
            <person name="You X.Y."/>
            <person name="Zheng H."/>
            <person name="Wang S."/>
            <person name="Jiang C.Y."/>
            <person name="Liu S.J."/>
        </authorList>
    </citation>
    <scope>NUCLEOTIDE SEQUENCE [LARGE SCALE GENOMIC DNA]</scope>
    <source>
        <strain evidence="1 2">Ar-4</strain>
    </source>
</reference>
<proteinExistence type="predicted"/>
<organism evidence="1 2">
    <name type="scientific">Metallosphaera cuprina (strain Ar-4)</name>
    <dbReference type="NCBI Taxonomy" id="1006006"/>
    <lineage>
        <taxon>Archaea</taxon>
        <taxon>Thermoproteota</taxon>
        <taxon>Thermoprotei</taxon>
        <taxon>Sulfolobales</taxon>
        <taxon>Sulfolobaceae</taxon>
        <taxon>Metallosphaera</taxon>
    </lineage>
</organism>
<dbReference type="eggNOG" id="arCOG05950">
    <property type="taxonomic scope" value="Archaea"/>
</dbReference>
<dbReference type="AlphaFoldDB" id="F4FZ08"/>
<dbReference type="HOGENOM" id="CLU_1639999_0_0_2"/>